<sequence>MADENSSSGKVISTSDTSSSNNSPHLAFTTISNIKLHIPVQLSLSEPNYKKWSRLFRLLILRFNLKGFIDSTTLASSADDAEWYQFDALIQGWLLSTITDEVSDLVLANNLSAHALWKAIYNLFHDNKHAREMQLEHRFRNTVKGNRSINEYCRLLKNLSEYLDDVDAPVTEHALVLQVLQGLPHDIRGQVQFLEYQNPLPTFLEVRSALLLVEQQQLDSIHGAGASPTAFLSTGSGSGFGAAHSGKTGRTDVVGAADMAELLAAAVVAAATAAGAAVEDVAAVDLSGTHRVTQPGSIPPPNPQLAGRLKGEFAMTDMGDLHFFLGINVQWTSHSLFLTQTQFIYDILEQAGMTTCKPVSTPVDTRGKLSATTGDPAPDPSLYRIMAYFAYRDKRSGLVRLFRGPVQEPAGSNGFSSRGLVTFVLGKRRKNKRKVYDSKERYRRAHRKARITKLKIWKRRKAAWERDDPEETFSMDSANSICGRGVDIPPVDSARLD</sequence>
<dbReference type="InterPro" id="IPR013103">
    <property type="entry name" value="RVT_2"/>
</dbReference>
<keyword evidence="4" id="KW-1185">Reference proteome</keyword>
<dbReference type="PANTHER" id="PTHR47481">
    <property type="match status" value="1"/>
</dbReference>
<evidence type="ECO:0000259" key="2">
    <source>
        <dbReference type="Pfam" id="PF07727"/>
    </source>
</evidence>
<dbReference type="PANTHER" id="PTHR47481:SF41">
    <property type="entry name" value="COPIA-LIKE POLYPROTEIN_RETROTRANSPOSON"/>
    <property type="match status" value="1"/>
</dbReference>
<proteinExistence type="predicted"/>
<evidence type="ECO:0000313" key="3">
    <source>
        <dbReference type="EMBL" id="VFQ81423.1"/>
    </source>
</evidence>
<organism evidence="3 4">
    <name type="scientific">Cuscuta campestris</name>
    <dbReference type="NCBI Taxonomy" id="132261"/>
    <lineage>
        <taxon>Eukaryota</taxon>
        <taxon>Viridiplantae</taxon>
        <taxon>Streptophyta</taxon>
        <taxon>Embryophyta</taxon>
        <taxon>Tracheophyta</taxon>
        <taxon>Spermatophyta</taxon>
        <taxon>Magnoliopsida</taxon>
        <taxon>eudicotyledons</taxon>
        <taxon>Gunneridae</taxon>
        <taxon>Pentapetalae</taxon>
        <taxon>asterids</taxon>
        <taxon>lamiids</taxon>
        <taxon>Solanales</taxon>
        <taxon>Convolvulaceae</taxon>
        <taxon>Cuscuteae</taxon>
        <taxon>Cuscuta</taxon>
        <taxon>Cuscuta subgen. Grammica</taxon>
        <taxon>Cuscuta sect. Cleistogrammica</taxon>
    </lineage>
</organism>
<evidence type="ECO:0000313" key="4">
    <source>
        <dbReference type="Proteomes" id="UP000595140"/>
    </source>
</evidence>
<feature type="domain" description="Reverse transcriptase Ty1/copia-type" evidence="2">
    <location>
        <begin position="308"/>
        <end position="363"/>
    </location>
</feature>
<dbReference type="OrthoDB" id="97058at2759"/>
<evidence type="ECO:0000256" key="1">
    <source>
        <dbReference type="SAM" id="MobiDB-lite"/>
    </source>
</evidence>
<dbReference type="Pfam" id="PF07727">
    <property type="entry name" value="RVT_2"/>
    <property type="match status" value="1"/>
</dbReference>
<dbReference type="EMBL" id="OOIL02002239">
    <property type="protein sequence ID" value="VFQ81423.1"/>
    <property type="molecule type" value="Genomic_DNA"/>
</dbReference>
<dbReference type="AlphaFoldDB" id="A0A484LXX7"/>
<protein>
    <recommendedName>
        <fullName evidence="2">Reverse transcriptase Ty1/copia-type domain-containing protein</fullName>
    </recommendedName>
</protein>
<reference evidence="3 4" key="1">
    <citation type="submission" date="2018-04" db="EMBL/GenBank/DDBJ databases">
        <authorList>
            <person name="Vogel A."/>
        </authorList>
    </citation>
    <scope>NUCLEOTIDE SEQUENCE [LARGE SCALE GENOMIC DNA]</scope>
</reference>
<gene>
    <name evidence="3" type="ORF">CCAM_LOCUS23199</name>
</gene>
<name>A0A484LXX7_9ASTE</name>
<accession>A0A484LXX7</accession>
<dbReference type="Pfam" id="PF14223">
    <property type="entry name" value="Retrotran_gag_2"/>
    <property type="match status" value="1"/>
</dbReference>
<dbReference type="Proteomes" id="UP000595140">
    <property type="component" value="Unassembled WGS sequence"/>
</dbReference>
<feature type="region of interest" description="Disordered" evidence="1">
    <location>
        <begin position="1"/>
        <end position="23"/>
    </location>
</feature>